<gene>
    <name evidence="1" type="ORF">EJK53_1942</name>
    <name evidence="2" type="ORF">EJK54_1354</name>
</gene>
<dbReference type="EMBL" id="RYER01000019">
    <property type="protein sequence ID" value="RUO15527.1"/>
    <property type="molecule type" value="Genomic_DNA"/>
</dbReference>
<accession>A0A198XM78</accession>
<protein>
    <submittedName>
        <fullName evidence="1">Uncharacterized protein</fullName>
    </submittedName>
</protein>
<evidence type="ECO:0000313" key="4">
    <source>
        <dbReference type="Proteomes" id="UP000280228"/>
    </source>
</evidence>
<keyword evidence="3" id="KW-1185">Reference proteome</keyword>
<evidence type="ECO:0000313" key="2">
    <source>
        <dbReference type="EMBL" id="RUO15527.1"/>
    </source>
</evidence>
<dbReference type="EMBL" id="CP034662">
    <property type="protein sequence ID" value="AZQ92996.1"/>
    <property type="molecule type" value="Genomic_DNA"/>
</dbReference>
<sequence>MKADLMKNHKFQIKQMTRPKKSAKLNISLHLYSLLSIL</sequence>
<organism evidence="1 4">
    <name type="scientific">Moraxella catarrhalis</name>
    <name type="common">Branhamella catarrhalis</name>
    <dbReference type="NCBI Taxonomy" id="480"/>
    <lineage>
        <taxon>Bacteria</taxon>
        <taxon>Pseudomonadati</taxon>
        <taxon>Pseudomonadota</taxon>
        <taxon>Gammaproteobacteria</taxon>
        <taxon>Moraxellales</taxon>
        <taxon>Moraxellaceae</taxon>
        <taxon>Moraxella</taxon>
    </lineage>
</organism>
<dbReference type="Proteomes" id="UP000268436">
    <property type="component" value="Unassembled WGS sequence"/>
</dbReference>
<name>A0A198XM78_MORCA</name>
<reference evidence="3 4" key="1">
    <citation type="submission" date="2018-12" db="EMBL/GenBank/DDBJ databases">
        <title>Persistence of Moraxella catarrhalis in Chronic Obstructive Pulmonary Disease and Regulation of the Hag/MID Adhesin.</title>
        <authorList>
            <person name="Murphy T."/>
            <person name="Zhao X."/>
            <person name="Vyas G."/>
            <person name="Aluvathingal J."/>
            <person name="Nadendla S."/>
            <person name="Tallon L."/>
            <person name="Tettelin H."/>
        </authorList>
    </citation>
    <scope>NUCLEOTIDE SEQUENCE [LARGE SCALE GENOMIC DNA]</scope>
    <source>
        <strain evidence="2 3">173P27B1</strain>
        <strain evidence="1 4">46P58B1</strain>
    </source>
</reference>
<evidence type="ECO:0000313" key="3">
    <source>
        <dbReference type="Proteomes" id="UP000268436"/>
    </source>
</evidence>
<proteinExistence type="predicted"/>
<evidence type="ECO:0000313" key="1">
    <source>
        <dbReference type="EMBL" id="AZQ92996.1"/>
    </source>
</evidence>
<dbReference type="AlphaFoldDB" id="A0A198XM78"/>
<dbReference type="Proteomes" id="UP000280228">
    <property type="component" value="Chromosome"/>
</dbReference>